<dbReference type="Proteomes" id="UP000466586">
    <property type="component" value="Unassembled WGS sequence"/>
</dbReference>
<keyword evidence="2" id="KW-1185">Reference proteome</keyword>
<gene>
    <name evidence="1" type="ORF">GS399_05195</name>
</gene>
<comment type="caution">
    <text evidence="1">The sequence shown here is derived from an EMBL/GenBank/DDBJ whole genome shotgun (WGS) entry which is preliminary data.</text>
</comment>
<sequence>MKSVRLKDLKKRSTVLFDYGTGVAQPALNPTESDPTTVTITVLTTVSHLK</sequence>
<evidence type="ECO:0000313" key="2">
    <source>
        <dbReference type="Proteomes" id="UP000466586"/>
    </source>
</evidence>
<proteinExistence type="predicted"/>
<organism evidence="1 2">
    <name type="scientific">Hufsiella arboris</name>
    <dbReference type="NCBI Taxonomy" id="2695275"/>
    <lineage>
        <taxon>Bacteria</taxon>
        <taxon>Pseudomonadati</taxon>
        <taxon>Bacteroidota</taxon>
        <taxon>Sphingobacteriia</taxon>
        <taxon>Sphingobacteriales</taxon>
        <taxon>Sphingobacteriaceae</taxon>
        <taxon>Hufsiella</taxon>
    </lineage>
</organism>
<dbReference type="EMBL" id="WVHT01000002">
    <property type="protein sequence ID" value="MXV50360.1"/>
    <property type="molecule type" value="Genomic_DNA"/>
</dbReference>
<dbReference type="AlphaFoldDB" id="A0A7K1Y7E1"/>
<name>A0A7K1Y7E1_9SPHI</name>
<evidence type="ECO:0000313" key="1">
    <source>
        <dbReference type="EMBL" id="MXV50360.1"/>
    </source>
</evidence>
<accession>A0A7K1Y7E1</accession>
<protein>
    <submittedName>
        <fullName evidence="1">Uncharacterized protein</fullName>
    </submittedName>
</protein>
<reference evidence="1 2" key="1">
    <citation type="submission" date="2019-11" db="EMBL/GenBank/DDBJ databases">
        <title>Pedobacter sp. HMF7647 Genome sequencing and assembly.</title>
        <authorList>
            <person name="Kang H."/>
            <person name="Kim H."/>
            <person name="Joh K."/>
        </authorList>
    </citation>
    <scope>NUCLEOTIDE SEQUENCE [LARGE SCALE GENOMIC DNA]</scope>
    <source>
        <strain evidence="1 2">HMF7647</strain>
    </source>
</reference>
<dbReference type="RefSeq" id="WP_160843537.1">
    <property type="nucleotide sequence ID" value="NZ_WVHT01000002.1"/>
</dbReference>